<accession>A0ABQ2AZA0</accession>
<dbReference type="Proteomes" id="UP000643279">
    <property type="component" value="Unassembled WGS sequence"/>
</dbReference>
<evidence type="ECO:0008006" key="3">
    <source>
        <dbReference type="Google" id="ProtNLM"/>
    </source>
</evidence>
<name>A0ABQ2AZA0_9MICC</name>
<dbReference type="EMBL" id="BMFW01000024">
    <property type="protein sequence ID" value="GGH99991.1"/>
    <property type="molecule type" value="Genomic_DNA"/>
</dbReference>
<dbReference type="RefSeq" id="WP_174182078.1">
    <property type="nucleotide sequence ID" value="NZ_BMFW01000024.1"/>
</dbReference>
<reference evidence="2" key="1">
    <citation type="journal article" date="2019" name="Int. J. Syst. Evol. Microbiol.">
        <title>The Global Catalogue of Microorganisms (GCM) 10K type strain sequencing project: providing services to taxonomists for standard genome sequencing and annotation.</title>
        <authorList>
            <consortium name="The Broad Institute Genomics Platform"/>
            <consortium name="The Broad Institute Genome Sequencing Center for Infectious Disease"/>
            <person name="Wu L."/>
            <person name="Ma J."/>
        </authorList>
    </citation>
    <scope>NUCLEOTIDE SEQUENCE [LARGE SCALE GENOMIC DNA]</scope>
    <source>
        <strain evidence="2">CGMCC 1.12778</strain>
    </source>
</reference>
<protein>
    <recommendedName>
        <fullName evidence="3">Alcohol dehydrogenase</fullName>
    </recommendedName>
</protein>
<sequence>MLAHVYFGPGQAEWRNHPDPIIPDDISPETFGPTALIAHRLKLSDVEKGYKIFKNAAETDALKVVLSA</sequence>
<evidence type="ECO:0000313" key="2">
    <source>
        <dbReference type="Proteomes" id="UP000643279"/>
    </source>
</evidence>
<comment type="caution">
    <text evidence="1">The sequence shown here is derived from an EMBL/GenBank/DDBJ whole genome shotgun (WGS) entry which is preliminary data.</text>
</comment>
<gene>
    <name evidence="1" type="ORF">GCM10007170_36110</name>
</gene>
<evidence type="ECO:0000313" key="1">
    <source>
        <dbReference type="EMBL" id="GGH99991.1"/>
    </source>
</evidence>
<keyword evidence="2" id="KW-1185">Reference proteome</keyword>
<organism evidence="1 2">
    <name type="scientific">Arthrobacter liuii</name>
    <dbReference type="NCBI Taxonomy" id="1476996"/>
    <lineage>
        <taxon>Bacteria</taxon>
        <taxon>Bacillati</taxon>
        <taxon>Actinomycetota</taxon>
        <taxon>Actinomycetes</taxon>
        <taxon>Micrococcales</taxon>
        <taxon>Micrococcaceae</taxon>
        <taxon>Arthrobacter</taxon>
    </lineage>
</organism>
<proteinExistence type="predicted"/>